<feature type="region of interest" description="Disordered" evidence="1">
    <location>
        <begin position="424"/>
        <end position="449"/>
    </location>
</feature>
<gene>
    <name evidence="3" type="ORF">SAMN05428998_14311</name>
</gene>
<dbReference type="Pfam" id="PF00211">
    <property type="entry name" value="Guanylate_cyc"/>
    <property type="match status" value="1"/>
</dbReference>
<sequence length="664" mass="70625">MARKAAGPAGEAVSDEIRLDLRMGQFFRAYDRARAALEAEGDTPTLRLLAATALLRTGAVAEARETVAAFDRPLDALDPERPAGEAANLLDDLESVALLGRIYRASWRELGASEDLRRARDLELARFHRHGGLVEGATAAVLSRFLDEPLRARDLALLCLSARGRRKAKAAARFGQALATAEALLLLDRTEEADAQLAQAGRLAAGEPTRGVEARQHLRDLAGLGVIVPEALWAHFKPPVVVIFAGAAADLPGQAEPVLPPQAEAPLATALEDLLEELGASIGYCSLAAGSDLIFAEAMIRRGAEVNAVLPFEEADFIAQRVRSCGTRWVERYQAVRGAVADVTPVCQDLYLGNPVLLRFANQVIDGRARLRAAALDTTPTLVAAWDYLAEPLPGSASDFIDHWGDPARLRIVDLADLRDSLPPDAPLPAGTTDGAPREEPAAARAPGGPTQAVRAMLFADVVGYSTIQDHHLPAFWAFLQAVRDRLGARLDPAVHIGSWGDALFIVTRYAVELADIAVGLTEAFESLDARALGLPVRLRLRIGLHAGPVFTGSHPLSGEQVLYGGNVNRAARIEPITVPGRIYASEQFVALLTSEHSAAVVEARMTGEAPPAAWACRYRGELSLAKNYGRQVVYEIAPPDAPAPSHGTGGGTGAAATPAEASR</sequence>
<evidence type="ECO:0000259" key="2">
    <source>
        <dbReference type="PROSITE" id="PS50125"/>
    </source>
</evidence>
<feature type="domain" description="Guanylate cyclase" evidence="2">
    <location>
        <begin position="456"/>
        <end position="575"/>
    </location>
</feature>
<name>A0A1Y6CQ82_9PROT</name>
<dbReference type="GO" id="GO:0035556">
    <property type="term" value="P:intracellular signal transduction"/>
    <property type="evidence" value="ECO:0007669"/>
    <property type="project" value="InterPro"/>
</dbReference>
<dbReference type="SUPFAM" id="SSF55073">
    <property type="entry name" value="Nucleotide cyclase"/>
    <property type="match status" value="1"/>
</dbReference>
<feature type="region of interest" description="Disordered" evidence="1">
    <location>
        <begin position="640"/>
        <end position="664"/>
    </location>
</feature>
<proteinExistence type="predicted"/>
<dbReference type="Proteomes" id="UP000192917">
    <property type="component" value="Unassembled WGS sequence"/>
</dbReference>
<dbReference type="InterPro" id="IPR001054">
    <property type="entry name" value="A/G_cyclase"/>
</dbReference>
<accession>A0A1Y6CQ82</accession>
<dbReference type="EMBL" id="FWZX01000043">
    <property type="protein sequence ID" value="SMF81233.1"/>
    <property type="molecule type" value="Genomic_DNA"/>
</dbReference>
<dbReference type="SMART" id="SM00044">
    <property type="entry name" value="CYCc"/>
    <property type="match status" value="1"/>
</dbReference>
<dbReference type="GO" id="GO:0009190">
    <property type="term" value="P:cyclic nucleotide biosynthetic process"/>
    <property type="evidence" value="ECO:0007669"/>
    <property type="project" value="InterPro"/>
</dbReference>
<organism evidence="3 4">
    <name type="scientific">Tistlia consotensis USBA 355</name>
    <dbReference type="NCBI Taxonomy" id="560819"/>
    <lineage>
        <taxon>Bacteria</taxon>
        <taxon>Pseudomonadati</taxon>
        <taxon>Pseudomonadota</taxon>
        <taxon>Alphaproteobacteria</taxon>
        <taxon>Rhodospirillales</taxon>
        <taxon>Rhodovibrionaceae</taxon>
        <taxon>Tistlia</taxon>
    </lineage>
</organism>
<dbReference type="InterPro" id="IPR029787">
    <property type="entry name" value="Nucleotide_cyclase"/>
</dbReference>
<dbReference type="Gene3D" id="3.30.70.1230">
    <property type="entry name" value="Nucleotide cyclase"/>
    <property type="match status" value="1"/>
</dbReference>
<reference evidence="3 4" key="1">
    <citation type="submission" date="2017-04" db="EMBL/GenBank/DDBJ databases">
        <authorList>
            <person name="Afonso C.L."/>
            <person name="Miller P.J."/>
            <person name="Scott M.A."/>
            <person name="Spackman E."/>
            <person name="Goraichik I."/>
            <person name="Dimitrov K.M."/>
            <person name="Suarez D.L."/>
            <person name="Swayne D.E."/>
        </authorList>
    </citation>
    <scope>NUCLEOTIDE SEQUENCE [LARGE SCALE GENOMIC DNA]</scope>
    <source>
        <strain evidence="3 4">USBA 355</strain>
    </source>
</reference>
<feature type="compositionally biased region" description="Low complexity" evidence="1">
    <location>
        <begin position="655"/>
        <end position="664"/>
    </location>
</feature>
<dbReference type="AlphaFoldDB" id="A0A1Y6CQ82"/>
<evidence type="ECO:0000313" key="3">
    <source>
        <dbReference type="EMBL" id="SMF81233.1"/>
    </source>
</evidence>
<dbReference type="RefSeq" id="WP_085126624.1">
    <property type="nucleotide sequence ID" value="NZ_FWZX01000043.1"/>
</dbReference>
<dbReference type="CDD" id="cd07302">
    <property type="entry name" value="CHD"/>
    <property type="match status" value="1"/>
</dbReference>
<dbReference type="PROSITE" id="PS50125">
    <property type="entry name" value="GUANYLATE_CYCLASE_2"/>
    <property type="match status" value="1"/>
</dbReference>
<evidence type="ECO:0000256" key="1">
    <source>
        <dbReference type="SAM" id="MobiDB-lite"/>
    </source>
</evidence>
<dbReference type="STRING" id="560819.SAMN05428998_14311"/>
<dbReference type="GO" id="GO:0004016">
    <property type="term" value="F:adenylate cyclase activity"/>
    <property type="evidence" value="ECO:0007669"/>
    <property type="project" value="UniProtKB-ARBA"/>
</dbReference>
<keyword evidence="4" id="KW-1185">Reference proteome</keyword>
<evidence type="ECO:0000313" key="4">
    <source>
        <dbReference type="Proteomes" id="UP000192917"/>
    </source>
</evidence>
<protein>
    <submittedName>
        <fullName evidence="3">Adenylate and Guanylate cyclase catalytic domain-containing protein</fullName>
    </submittedName>
</protein>